<dbReference type="Proteomes" id="UP000199699">
    <property type="component" value="Unassembled WGS sequence"/>
</dbReference>
<evidence type="ECO:0000313" key="2">
    <source>
        <dbReference type="Proteomes" id="UP000199699"/>
    </source>
</evidence>
<name>A0A1C6SM30_9ACTN</name>
<accession>A0A1C6SM30</accession>
<dbReference type="AlphaFoldDB" id="A0A1C6SM30"/>
<dbReference type="EMBL" id="FMHT01000003">
    <property type="protein sequence ID" value="SCL30249.1"/>
    <property type="molecule type" value="Genomic_DNA"/>
</dbReference>
<reference evidence="1 2" key="1">
    <citation type="submission" date="2016-06" db="EMBL/GenBank/DDBJ databases">
        <authorList>
            <person name="Kjaerup R.B."/>
            <person name="Dalgaard T.S."/>
            <person name="Juul-Madsen H.R."/>
        </authorList>
    </citation>
    <scope>NUCLEOTIDE SEQUENCE [LARGE SCALE GENOMIC DNA]</scope>
    <source>
        <strain evidence="1 2">DSM 43818</strain>
    </source>
</reference>
<evidence type="ECO:0000313" key="1">
    <source>
        <dbReference type="EMBL" id="SCL30249.1"/>
    </source>
</evidence>
<proteinExistence type="predicted"/>
<gene>
    <name evidence="1" type="ORF">GA0070616_4037</name>
</gene>
<organism evidence="1 2">
    <name type="scientific">Micromonospora nigra</name>
    <dbReference type="NCBI Taxonomy" id="145857"/>
    <lineage>
        <taxon>Bacteria</taxon>
        <taxon>Bacillati</taxon>
        <taxon>Actinomycetota</taxon>
        <taxon>Actinomycetes</taxon>
        <taxon>Micromonosporales</taxon>
        <taxon>Micromonosporaceae</taxon>
        <taxon>Micromonospora</taxon>
    </lineage>
</organism>
<sequence>MDVVLYRTVEEPGPGRRRVSYVAVDVVPDPDDVLADLLARVRGRGATPLLDRADPVGEFVVPASRAPGLLAELPHLAAAARDAREADHVRHLARLARRCPSDSLMEIRFEGD</sequence>
<protein>
    <submittedName>
        <fullName evidence="1">Uncharacterized protein</fullName>
    </submittedName>
</protein>
<keyword evidence="2" id="KW-1185">Reference proteome</keyword>